<dbReference type="PANTHER" id="PTHR34970">
    <property type="entry name" value="ABC TRANSPORTER A FAMILY PROTEIN"/>
    <property type="match status" value="1"/>
</dbReference>
<evidence type="ECO:0000313" key="3">
    <source>
        <dbReference type="Proteomes" id="UP000594261"/>
    </source>
</evidence>
<keyword evidence="1" id="KW-0472">Membrane</keyword>
<sequence length="142" mass="16011">MGFVLRVRLASFFTGAAVASFLGLYILHNDYKVAHDSISQQVFMALVCGVHCTINQWNRIGIFLWCMIKHHFGLNSMDLKNYGFLIGGFHVHPVDFELMSSPYTLLLLGNEVKGLTESLDRRISALEKLKENETSQSVEATE</sequence>
<evidence type="ECO:0000256" key="1">
    <source>
        <dbReference type="SAM" id="Phobius"/>
    </source>
</evidence>
<dbReference type="EnsemblPlants" id="QL09p007382:mrna">
    <property type="protein sequence ID" value="QL09p007382:mrna"/>
    <property type="gene ID" value="QL09p007382"/>
</dbReference>
<dbReference type="InParanoid" id="A0A7N2MGF5"/>
<reference evidence="2" key="2">
    <citation type="submission" date="2021-01" db="UniProtKB">
        <authorList>
            <consortium name="EnsemblPlants"/>
        </authorList>
    </citation>
    <scope>IDENTIFICATION</scope>
</reference>
<keyword evidence="1" id="KW-0812">Transmembrane</keyword>
<organism evidence="2 3">
    <name type="scientific">Quercus lobata</name>
    <name type="common">Valley oak</name>
    <dbReference type="NCBI Taxonomy" id="97700"/>
    <lineage>
        <taxon>Eukaryota</taxon>
        <taxon>Viridiplantae</taxon>
        <taxon>Streptophyta</taxon>
        <taxon>Embryophyta</taxon>
        <taxon>Tracheophyta</taxon>
        <taxon>Spermatophyta</taxon>
        <taxon>Magnoliopsida</taxon>
        <taxon>eudicotyledons</taxon>
        <taxon>Gunneridae</taxon>
        <taxon>Pentapetalae</taxon>
        <taxon>rosids</taxon>
        <taxon>fabids</taxon>
        <taxon>Fagales</taxon>
        <taxon>Fagaceae</taxon>
        <taxon>Quercus</taxon>
    </lineage>
</organism>
<dbReference type="Proteomes" id="UP000594261">
    <property type="component" value="Chromosome 9"/>
</dbReference>
<dbReference type="Gramene" id="QL09p007382:mrna">
    <property type="protein sequence ID" value="QL09p007382:mrna"/>
    <property type="gene ID" value="QL09p007382"/>
</dbReference>
<keyword evidence="1" id="KW-1133">Transmembrane helix</keyword>
<feature type="transmembrane region" description="Helical" evidence="1">
    <location>
        <begin position="7"/>
        <end position="27"/>
    </location>
</feature>
<name>A0A7N2MGF5_QUELO</name>
<accession>A0A7N2MGF5</accession>
<protein>
    <submittedName>
        <fullName evidence="2">Uncharacterized protein</fullName>
    </submittedName>
</protein>
<dbReference type="PANTHER" id="PTHR34970:SF2">
    <property type="entry name" value="ABC TRANSPORTER A FAMILY PROTEIN"/>
    <property type="match status" value="1"/>
</dbReference>
<proteinExistence type="predicted"/>
<dbReference type="AlphaFoldDB" id="A0A7N2MGF5"/>
<dbReference type="FunCoup" id="A0A7N2MGF5">
    <property type="interactions" value="1049"/>
</dbReference>
<reference evidence="2 3" key="1">
    <citation type="journal article" date="2016" name="G3 (Bethesda)">
        <title>First Draft Assembly and Annotation of the Genome of a California Endemic Oak Quercus lobata Nee (Fagaceae).</title>
        <authorList>
            <person name="Sork V.L."/>
            <person name="Fitz-Gibbon S.T."/>
            <person name="Puiu D."/>
            <person name="Crepeau M."/>
            <person name="Gugger P.F."/>
            <person name="Sherman R."/>
            <person name="Stevens K."/>
            <person name="Langley C.H."/>
            <person name="Pellegrini M."/>
            <person name="Salzberg S.L."/>
        </authorList>
    </citation>
    <scope>NUCLEOTIDE SEQUENCE [LARGE SCALE GENOMIC DNA]</scope>
    <source>
        <strain evidence="2 3">cv. SW786</strain>
    </source>
</reference>
<keyword evidence="3" id="KW-1185">Reference proteome</keyword>
<dbReference type="EMBL" id="LRBV02000009">
    <property type="status" value="NOT_ANNOTATED_CDS"/>
    <property type="molecule type" value="Genomic_DNA"/>
</dbReference>
<evidence type="ECO:0000313" key="2">
    <source>
        <dbReference type="EnsemblPlants" id="QL09p007382:mrna"/>
    </source>
</evidence>